<dbReference type="Pfam" id="PF13279">
    <property type="entry name" value="4HBT_2"/>
    <property type="match status" value="1"/>
</dbReference>
<comment type="similarity">
    <text evidence="1">Belongs to the 4-hydroxybenzoyl-CoA thioesterase family.</text>
</comment>
<sequence>MSNKAFETPVEIRYRDTDSMGHVSSPVYYDYMQSAYLEYMHDLLELPKSEKLPHIMVKTSCDYISQALYGDNLVVCSRVISFGGKSFEMEHVMHIDDGDRRVVANAKSVHVMFDYDKQATYPVPDAFKESVAAFQETA</sequence>
<organism evidence="3 4">
    <name type="scientific">Phaeobacter inhibens</name>
    <dbReference type="NCBI Taxonomy" id="221822"/>
    <lineage>
        <taxon>Bacteria</taxon>
        <taxon>Pseudomonadati</taxon>
        <taxon>Pseudomonadota</taxon>
        <taxon>Alphaproteobacteria</taxon>
        <taxon>Rhodobacterales</taxon>
        <taxon>Roseobacteraceae</taxon>
        <taxon>Phaeobacter</taxon>
    </lineage>
</organism>
<dbReference type="CDD" id="cd00586">
    <property type="entry name" value="4HBT"/>
    <property type="match status" value="1"/>
</dbReference>
<name>A0A135IQU0_9RHOB</name>
<evidence type="ECO:0000256" key="1">
    <source>
        <dbReference type="ARBA" id="ARBA00005953"/>
    </source>
</evidence>
<dbReference type="RefSeq" id="WP_014889285.1">
    <property type="nucleotide sequence ID" value="NZ_BSKP01000002.1"/>
</dbReference>
<dbReference type="InterPro" id="IPR029069">
    <property type="entry name" value="HotDog_dom_sf"/>
</dbReference>
<evidence type="ECO:0000313" key="4">
    <source>
        <dbReference type="Proteomes" id="UP000236447"/>
    </source>
</evidence>
<dbReference type="AlphaFoldDB" id="A0A135IQU0"/>
<accession>A0A135IQU0</accession>
<dbReference type="PANTHER" id="PTHR31793:SF27">
    <property type="entry name" value="NOVEL THIOESTERASE SUPERFAMILY DOMAIN AND SAPOSIN A-TYPE DOMAIN CONTAINING PROTEIN (0610012H03RIK)"/>
    <property type="match status" value="1"/>
</dbReference>
<evidence type="ECO:0000256" key="2">
    <source>
        <dbReference type="ARBA" id="ARBA00022801"/>
    </source>
</evidence>
<evidence type="ECO:0000313" key="3">
    <source>
        <dbReference type="EMBL" id="AUR01157.1"/>
    </source>
</evidence>
<proteinExistence type="inferred from homology"/>
<dbReference type="EMBL" id="CP010726">
    <property type="protein sequence ID" value="AUR01157.1"/>
    <property type="molecule type" value="Genomic_DNA"/>
</dbReference>
<geneLocation type="plasmid" evidence="4">
    <name>pp88_a</name>
</geneLocation>
<keyword evidence="3" id="KW-0614">Plasmid</keyword>
<dbReference type="GeneID" id="57290462"/>
<keyword evidence="2" id="KW-0378">Hydrolase</keyword>
<reference evidence="3 4" key="2">
    <citation type="journal article" date="2017" name="Genome Biol. Evol.">
        <title>Trajectories and Drivers of Genome Evolution in Surface-Associated Marine Phaeobacter.</title>
        <authorList>
            <person name="Freese H.M."/>
            <person name="Sikorski J."/>
            <person name="Bunk B."/>
            <person name="Scheuner C."/>
            <person name="Meier-Kolthoff J.P."/>
            <person name="Sproer C."/>
            <person name="Gram L."/>
            <person name="Overmann J."/>
        </authorList>
    </citation>
    <scope>NUCLEOTIDE SEQUENCE [LARGE SCALE GENOMIC DNA]</scope>
    <source>
        <strain evidence="3 4">P88</strain>
        <plasmid evidence="4">pp88_a</plasmid>
    </source>
</reference>
<dbReference type="PANTHER" id="PTHR31793">
    <property type="entry name" value="4-HYDROXYBENZOYL-COA THIOESTERASE FAMILY MEMBER"/>
    <property type="match status" value="1"/>
</dbReference>
<dbReference type="GO" id="GO:0047617">
    <property type="term" value="F:fatty acyl-CoA hydrolase activity"/>
    <property type="evidence" value="ECO:0007669"/>
    <property type="project" value="TreeGrafter"/>
</dbReference>
<dbReference type="InterPro" id="IPR050563">
    <property type="entry name" value="4-hydroxybenzoyl-CoA_TE"/>
</dbReference>
<dbReference type="Proteomes" id="UP000236447">
    <property type="component" value="Plasmid pP88_a"/>
</dbReference>
<reference evidence="3 4" key="1">
    <citation type="journal article" date="2017" name="Front. Microbiol.">
        <title>Phaeobacter piscinae sp. nov., a species of the Roseobacter group and potential aquaculture probiont.</title>
        <authorList>
            <person name="Sonnenschein E.C."/>
            <person name="Phippen C.B.W."/>
            <person name="Nielsen K.F."/>
            <person name="Mateiu R.V."/>
            <person name="Melchiorsen J."/>
            <person name="Gram L."/>
            <person name="Overmann J."/>
            <person name="Freese H.M."/>
        </authorList>
    </citation>
    <scope>NUCLEOTIDE SEQUENCE [LARGE SCALE GENOMIC DNA]</scope>
    <source>
        <strain evidence="3 4">P88</strain>
        <plasmid evidence="4">pp88_a</plasmid>
    </source>
</reference>
<protein>
    <submittedName>
        <fullName evidence="3">Thioesterase superfamily protein TdaD</fullName>
    </submittedName>
</protein>
<gene>
    <name evidence="3" type="primary">tdaD</name>
    <name evidence="3" type="ORF">PhaeoP88_03844</name>
</gene>
<dbReference type="SUPFAM" id="SSF54637">
    <property type="entry name" value="Thioesterase/thiol ester dehydrase-isomerase"/>
    <property type="match status" value="1"/>
</dbReference>
<dbReference type="Gene3D" id="3.10.129.10">
    <property type="entry name" value="Hotdog Thioesterase"/>
    <property type="match status" value="1"/>
</dbReference>